<name>A0A1D2VML5_9ASCO</name>
<proteinExistence type="predicted"/>
<feature type="compositionally biased region" description="Low complexity" evidence="1">
    <location>
        <begin position="47"/>
        <end position="57"/>
    </location>
</feature>
<feature type="compositionally biased region" description="Polar residues" evidence="1">
    <location>
        <begin position="37"/>
        <end position="46"/>
    </location>
</feature>
<feature type="region of interest" description="Disordered" evidence="1">
    <location>
        <begin position="20"/>
        <end position="57"/>
    </location>
</feature>
<sequence length="234" mass="25652">MVSKSDIKPAATWRLEKAKQRMLKLQQQKKKAAEAANHSSDLQFHSPNNDISPQIDNNNIIDSQIHSESEDELSNPNLRRSVHKETLDSLTSSASSLISSFTHSDEFTFTDSKINSNSTCSSVSLNSYYDSTVAGSTSSVSTYSSSTTDSFNNEYSIGLLTNNISNTNTNNVNSNNNNTNNNNHSSFSSISNHNSITKSLGSSSSASHENVVKPLIVRNNRSIMGFEEQLISYP</sequence>
<dbReference type="EMBL" id="KV454476">
    <property type="protein sequence ID" value="ODV62852.1"/>
    <property type="molecule type" value="Genomic_DNA"/>
</dbReference>
<gene>
    <name evidence="2" type="ORF">ASCRUDRAFT_74309</name>
</gene>
<keyword evidence="3" id="KW-1185">Reference proteome</keyword>
<dbReference type="Proteomes" id="UP000095038">
    <property type="component" value="Unassembled WGS sequence"/>
</dbReference>
<reference evidence="3" key="1">
    <citation type="submission" date="2016-05" db="EMBL/GenBank/DDBJ databases">
        <title>Comparative genomics of biotechnologically important yeasts.</title>
        <authorList>
            <consortium name="DOE Joint Genome Institute"/>
            <person name="Riley R."/>
            <person name="Haridas S."/>
            <person name="Wolfe K.H."/>
            <person name="Lopes M.R."/>
            <person name="Hittinger C.T."/>
            <person name="Goker M."/>
            <person name="Salamov A."/>
            <person name="Wisecaver J."/>
            <person name="Long T.M."/>
            <person name="Aerts A.L."/>
            <person name="Barry K."/>
            <person name="Choi C."/>
            <person name="Clum A."/>
            <person name="Coughlan A.Y."/>
            <person name="Deshpande S."/>
            <person name="Douglass A.P."/>
            <person name="Hanson S.J."/>
            <person name="Klenk H.-P."/>
            <person name="Labutti K."/>
            <person name="Lapidus A."/>
            <person name="Lindquist E."/>
            <person name="Lipzen A."/>
            <person name="Meier-Kolthoff J.P."/>
            <person name="Ohm R.A."/>
            <person name="Otillar R.P."/>
            <person name="Pangilinan J."/>
            <person name="Peng Y."/>
            <person name="Rokas A."/>
            <person name="Rosa C.A."/>
            <person name="Scheuner C."/>
            <person name="Sibirny A.A."/>
            <person name="Slot J.C."/>
            <person name="Stielow J.B."/>
            <person name="Sun H."/>
            <person name="Kurtzman C.P."/>
            <person name="Blackwell M."/>
            <person name="Grigoriev I.V."/>
            <person name="Jeffries T.W."/>
        </authorList>
    </citation>
    <scope>NUCLEOTIDE SEQUENCE [LARGE SCALE GENOMIC DNA]</scope>
    <source>
        <strain evidence="3">DSM 1968</strain>
    </source>
</reference>
<dbReference type="GeneID" id="30966270"/>
<organism evidence="2 3">
    <name type="scientific">Ascoidea rubescens DSM 1968</name>
    <dbReference type="NCBI Taxonomy" id="1344418"/>
    <lineage>
        <taxon>Eukaryota</taxon>
        <taxon>Fungi</taxon>
        <taxon>Dikarya</taxon>
        <taxon>Ascomycota</taxon>
        <taxon>Saccharomycotina</taxon>
        <taxon>Saccharomycetes</taxon>
        <taxon>Ascoideaceae</taxon>
        <taxon>Ascoidea</taxon>
    </lineage>
</organism>
<evidence type="ECO:0000313" key="3">
    <source>
        <dbReference type="Proteomes" id="UP000095038"/>
    </source>
</evidence>
<dbReference type="RefSeq" id="XP_020049159.1">
    <property type="nucleotide sequence ID" value="XM_020192634.1"/>
</dbReference>
<dbReference type="AlphaFoldDB" id="A0A1D2VML5"/>
<evidence type="ECO:0000313" key="2">
    <source>
        <dbReference type="EMBL" id="ODV62852.1"/>
    </source>
</evidence>
<dbReference type="InParanoid" id="A0A1D2VML5"/>
<evidence type="ECO:0000256" key="1">
    <source>
        <dbReference type="SAM" id="MobiDB-lite"/>
    </source>
</evidence>
<feature type="region of interest" description="Disordered" evidence="1">
    <location>
        <begin position="168"/>
        <end position="190"/>
    </location>
</feature>
<protein>
    <submittedName>
        <fullName evidence="2">Uncharacterized protein</fullName>
    </submittedName>
</protein>
<accession>A0A1D2VML5</accession>